<sequence length="29" mass="3453">MNKNTKHALIFLAVHTIFFLDLTLDLIFY</sequence>
<evidence type="ECO:0000313" key="2">
    <source>
        <dbReference type="EMBL" id="MDQ0344390.1"/>
    </source>
</evidence>
<keyword evidence="3" id="KW-1185">Reference proteome</keyword>
<proteinExistence type="predicted"/>
<gene>
    <name evidence="2" type="ORF">J2S14_003233</name>
</gene>
<evidence type="ECO:0000313" key="3">
    <source>
        <dbReference type="Proteomes" id="UP001232343"/>
    </source>
</evidence>
<name>A0ABU0D7M0_9BACI</name>
<feature type="transmembrane region" description="Helical" evidence="1">
    <location>
        <begin position="7"/>
        <end position="28"/>
    </location>
</feature>
<organism evidence="2 3">
    <name type="scientific">Lederbergia wuyishanensis</name>
    <dbReference type="NCBI Taxonomy" id="1347903"/>
    <lineage>
        <taxon>Bacteria</taxon>
        <taxon>Bacillati</taxon>
        <taxon>Bacillota</taxon>
        <taxon>Bacilli</taxon>
        <taxon>Bacillales</taxon>
        <taxon>Bacillaceae</taxon>
        <taxon>Lederbergia</taxon>
    </lineage>
</organism>
<accession>A0ABU0D7M0</accession>
<keyword evidence="1" id="KW-1133">Transmembrane helix</keyword>
<keyword evidence="1" id="KW-0812">Transmembrane</keyword>
<protein>
    <submittedName>
        <fullName evidence="2">Uncharacterized protein</fullName>
    </submittedName>
</protein>
<dbReference type="Proteomes" id="UP001232343">
    <property type="component" value="Unassembled WGS sequence"/>
</dbReference>
<reference evidence="2 3" key="1">
    <citation type="submission" date="2023-07" db="EMBL/GenBank/DDBJ databases">
        <title>Genomic Encyclopedia of Type Strains, Phase IV (KMG-IV): sequencing the most valuable type-strain genomes for metagenomic binning, comparative biology and taxonomic classification.</title>
        <authorList>
            <person name="Goeker M."/>
        </authorList>
    </citation>
    <scope>NUCLEOTIDE SEQUENCE [LARGE SCALE GENOMIC DNA]</scope>
    <source>
        <strain evidence="2 3">DSM 27848</strain>
    </source>
</reference>
<dbReference type="EMBL" id="JAUSUO010000009">
    <property type="protein sequence ID" value="MDQ0344390.1"/>
    <property type="molecule type" value="Genomic_DNA"/>
</dbReference>
<evidence type="ECO:0000256" key="1">
    <source>
        <dbReference type="SAM" id="Phobius"/>
    </source>
</evidence>
<keyword evidence="1" id="KW-0472">Membrane</keyword>
<comment type="caution">
    <text evidence="2">The sequence shown here is derived from an EMBL/GenBank/DDBJ whole genome shotgun (WGS) entry which is preliminary data.</text>
</comment>